<keyword evidence="4" id="KW-0645">Protease</keyword>
<organism evidence="4">
    <name type="scientific">Candidatus Nitricoxidivorans perseverans</name>
    <dbReference type="NCBI Taxonomy" id="2975601"/>
    <lineage>
        <taxon>Bacteria</taxon>
        <taxon>Pseudomonadati</taxon>
        <taxon>Pseudomonadota</taxon>
        <taxon>Betaproteobacteria</taxon>
        <taxon>Nitrosomonadales</taxon>
        <taxon>Sterolibacteriaceae</taxon>
        <taxon>Candidatus Nitricoxidivorans</taxon>
    </lineage>
</organism>
<dbReference type="PRINTS" id="PR00922">
    <property type="entry name" value="DADACBPTASE3"/>
</dbReference>
<evidence type="ECO:0000256" key="1">
    <source>
        <dbReference type="ARBA" id="ARBA00006096"/>
    </source>
</evidence>
<dbReference type="Pfam" id="PF02113">
    <property type="entry name" value="Peptidase_S13"/>
    <property type="match status" value="1"/>
</dbReference>
<dbReference type="InterPro" id="IPR000667">
    <property type="entry name" value="Peptidase_S13"/>
</dbReference>
<feature type="signal peptide" evidence="3">
    <location>
        <begin position="1"/>
        <end position="19"/>
    </location>
</feature>
<comment type="similarity">
    <text evidence="1">Belongs to the peptidase S13 family.</text>
</comment>
<gene>
    <name evidence="4" type="primary">dacB</name>
    <name evidence="4" type="ORF">OHM77_06915</name>
</gene>
<dbReference type="Proteomes" id="UP001234916">
    <property type="component" value="Chromosome"/>
</dbReference>
<dbReference type="KEGG" id="npv:OHM77_06915"/>
<dbReference type="AlphaFoldDB" id="A0AA49J3B3"/>
<dbReference type="GO" id="GO:0000270">
    <property type="term" value="P:peptidoglycan metabolic process"/>
    <property type="evidence" value="ECO:0007669"/>
    <property type="project" value="TreeGrafter"/>
</dbReference>
<keyword evidence="4" id="KW-0121">Carboxypeptidase</keyword>
<dbReference type="PANTHER" id="PTHR30023:SF0">
    <property type="entry name" value="PENICILLIN-SENSITIVE CARBOXYPEPTIDASE A"/>
    <property type="match status" value="1"/>
</dbReference>
<dbReference type="PANTHER" id="PTHR30023">
    <property type="entry name" value="D-ALANYL-D-ALANINE CARBOXYPEPTIDASE"/>
    <property type="match status" value="1"/>
</dbReference>
<protein>
    <submittedName>
        <fullName evidence="4">D-alanyl-D-alanine carboxypeptidase/D-alanyl-D-alanine-endopeptidase</fullName>
        <ecNumber evidence="4">3.4.16.4</ecNumber>
    </submittedName>
</protein>
<dbReference type="Gene3D" id="3.40.710.10">
    <property type="entry name" value="DD-peptidase/beta-lactamase superfamily"/>
    <property type="match status" value="1"/>
</dbReference>
<feature type="chain" id="PRO_5041263702" evidence="3">
    <location>
        <begin position="20"/>
        <end position="470"/>
    </location>
</feature>
<evidence type="ECO:0000313" key="4">
    <source>
        <dbReference type="EMBL" id="WIM06991.1"/>
    </source>
</evidence>
<evidence type="ECO:0000256" key="3">
    <source>
        <dbReference type="SAM" id="SignalP"/>
    </source>
</evidence>
<sequence length="470" mass="50389">MKHILGLLVFACFAASAGAQEGGRLPPPVAAALRAADIPQDAVAVVVQEAGESAPRLNVNGRAAMNPASTIKLLTTFAALELLGPAHAWVTQALAAAPVGEDGVLAGDLYLKGSGDPKLTFEQFWLLLRGLRARGVRDIRGDLVLDRAALRPNGHDPAAFDGKPTRPYNVGPDALLLNFKTIRLALAPDAAGKSVRVLPEPMPANVDLVNALRLRNNGCGDWQESLRADLSERGGRYRLSLTGAYSAACGEKTWNVAALPHDRYVLGVFAQLWRELGGRFEGGVRDGETPAAARVLTFVESPALAEIVRDINKFSNNVMARQLYLALGRDAGGRPEDAEAVLRRWLAARKLDFPELVLENGAGLSRQERISAANLVRLLAEAWQSPVMPELMSSLPVVAIDGTMKKRLKENGVAGRAHVKTGYLEGARAIAGYVLDARGRRQIVVCFINHPNARAAQPALDALLAWVYDG</sequence>
<dbReference type="SUPFAM" id="SSF56601">
    <property type="entry name" value="beta-lactamase/transpeptidase-like"/>
    <property type="match status" value="1"/>
</dbReference>
<name>A0AA49J3B3_9PROT</name>
<proteinExistence type="inferred from homology"/>
<dbReference type="GO" id="GO:0006508">
    <property type="term" value="P:proteolysis"/>
    <property type="evidence" value="ECO:0007669"/>
    <property type="project" value="InterPro"/>
</dbReference>
<dbReference type="NCBIfam" id="TIGR00666">
    <property type="entry name" value="PBP4"/>
    <property type="match status" value="1"/>
</dbReference>
<dbReference type="Gene3D" id="3.50.80.20">
    <property type="entry name" value="D-Ala-D-Ala carboxypeptidase C, peptidase S13"/>
    <property type="match status" value="1"/>
</dbReference>
<dbReference type="EMBL" id="CP107246">
    <property type="protein sequence ID" value="WIM06991.1"/>
    <property type="molecule type" value="Genomic_DNA"/>
</dbReference>
<evidence type="ECO:0000256" key="2">
    <source>
        <dbReference type="ARBA" id="ARBA00022801"/>
    </source>
</evidence>
<dbReference type="InterPro" id="IPR012338">
    <property type="entry name" value="Beta-lactam/transpept-like"/>
</dbReference>
<keyword evidence="2 4" id="KW-0378">Hydrolase</keyword>
<keyword evidence="3" id="KW-0732">Signal</keyword>
<accession>A0AA49J3B3</accession>
<dbReference type="GO" id="GO:0009002">
    <property type="term" value="F:serine-type D-Ala-D-Ala carboxypeptidase activity"/>
    <property type="evidence" value="ECO:0007669"/>
    <property type="project" value="UniProtKB-EC"/>
</dbReference>
<dbReference type="EC" id="3.4.16.4" evidence="4"/>
<reference evidence="4" key="1">
    <citation type="journal article" date="2023" name="Nat. Microbiol.">
        <title>Enrichment and characterization of a nitric oxide-reducing microbial community in a continuous bioreactor.</title>
        <authorList>
            <person name="Garrido-Amador P."/>
            <person name="Stortenbeker N."/>
            <person name="Wessels H.J.C.T."/>
            <person name="Speth D.R."/>
            <person name="Garcia-Heredia I."/>
            <person name="Kartal B."/>
        </authorList>
    </citation>
    <scope>NUCLEOTIDE SEQUENCE</scope>
    <source>
        <strain evidence="4">MAG1</strain>
    </source>
</reference>